<dbReference type="PANTHER" id="PTHR48041:SF119">
    <property type="entry name" value="ROA1P"/>
    <property type="match status" value="1"/>
</dbReference>
<organism evidence="12 13">
    <name type="scientific">Fusarium solani</name>
    <name type="common">Filamentous fungus</name>
    <dbReference type="NCBI Taxonomy" id="169388"/>
    <lineage>
        <taxon>Eukaryota</taxon>
        <taxon>Fungi</taxon>
        <taxon>Dikarya</taxon>
        <taxon>Ascomycota</taxon>
        <taxon>Pezizomycotina</taxon>
        <taxon>Sordariomycetes</taxon>
        <taxon>Hypocreomycetidae</taxon>
        <taxon>Hypocreales</taxon>
        <taxon>Nectriaceae</taxon>
        <taxon>Fusarium</taxon>
        <taxon>Fusarium solani species complex</taxon>
    </lineage>
</organism>
<comment type="subcellular location">
    <subcellularLocation>
        <location evidence="1">Membrane</location>
        <topology evidence="1">Multi-pass membrane protein</topology>
    </subcellularLocation>
</comment>
<dbReference type="Pfam" id="PF00005">
    <property type="entry name" value="ABC_tran"/>
    <property type="match status" value="2"/>
</dbReference>
<feature type="transmembrane region" description="Helical" evidence="9">
    <location>
        <begin position="1092"/>
        <end position="1114"/>
    </location>
</feature>
<gene>
    <name evidence="12" type="ORF">B0J15DRAFT_579670</name>
</gene>
<evidence type="ECO:0000256" key="3">
    <source>
        <dbReference type="ARBA" id="ARBA00022692"/>
    </source>
</evidence>
<evidence type="ECO:0000256" key="1">
    <source>
        <dbReference type="ARBA" id="ARBA00004141"/>
    </source>
</evidence>
<dbReference type="Gene3D" id="3.40.50.300">
    <property type="entry name" value="P-loop containing nucleotide triphosphate hydrolases"/>
    <property type="match status" value="2"/>
</dbReference>
<evidence type="ECO:0000256" key="7">
    <source>
        <dbReference type="ARBA" id="ARBA00023136"/>
    </source>
</evidence>
<dbReference type="InterPro" id="IPR017871">
    <property type="entry name" value="ABC_transporter-like_CS"/>
</dbReference>
<evidence type="ECO:0000313" key="13">
    <source>
        <dbReference type="Proteomes" id="UP000736672"/>
    </source>
</evidence>
<dbReference type="InterPro" id="IPR027417">
    <property type="entry name" value="P-loop_NTPase"/>
</dbReference>
<keyword evidence="13" id="KW-1185">Reference proteome</keyword>
<dbReference type="PROSITE" id="PS00211">
    <property type="entry name" value="ABC_TRANSPORTER_1"/>
    <property type="match status" value="2"/>
</dbReference>
<feature type="compositionally biased region" description="Polar residues" evidence="8">
    <location>
        <begin position="1036"/>
        <end position="1055"/>
    </location>
</feature>
<feature type="transmembrane region" description="Helical" evidence="9">
    <location>
        <begin position="540"/>
        <end position="565"/>
    </location>
</feature>
<keyword evidence="4" id="KW-0547">Nucleotide-binding</keyword>
<proteinExistence type="predicted"/>
<protein>
    <submittedName>
        <fullName evidence="12">P-loop containing nucleoside triphosphate hydrolase protein</fullName>
    </submittedName>
</protein>
<reference evidence="12" key="1">
    <citation type="journal article" date="2021" name="Nat. Commun.">
        <title>Genetic determinants of endophytism in the Arabidopsis root mycobiome.</title>
        <authorList>
            <person name="Mesny F."/>
            <person name="Miyauchi S."/>
            <person name="Thiergart T."/>
            <person name="Pickel B."/>
            <person name="Atanasova L."/>
            <person name="Karlsson M."/>
            <person name="Huettel B."/>
            <person name="Barry K.W."/>
            <person name="Haridas S."/>
            <person name="Chen C."/>
            <person name="Bauer D."/>
            <person name="Andreopoulos W."/>
            <person name="Pangilinan J."/>
            <person name="LaButti K."/>
            <person name="Riley R."/>
            <person name="Lipzen A."/>
            <person name="Clum A."/>
            <person name="Drula E."/>
            <person name="Henrissat B."/>
            <person name="Kohler A."/>
            <person name="Grigoriev I.V."/>
            <person name="Martin F.M."/>
            <person name="Hacquard S."/>
        </authorList>
    </citation>
    <scope>NUCLEOTIDE SEQUENCE</scope>
    <source>
        <strain evidence="12">FSSC 5 MPI-SDFR-AT-0091</strain>
    </source>
</reference>
<keyword evidence="12" id="KW-0378">Hydrolase</keyword>
<feature type="domain" description="ABC transporter" evidence="11">
    <location>
        <begin position="88"/>
        <end position="337"/>
    </location>
</feature>
<evidence type="ECO:0000256" key="6">
    <source>
        <dbReference type="ARBA" id="ARBA00022989"/>
    </source>
</evidence>
<dbReference type="PANTHER" id="PTHR48041">
    <property type="entry name" value="ABC TRANSPORTER G FAMILY MEMBER 28"/>
    <property type="match status" value="1"/>
</dbReference>
<feature type="transmembrane region" description="Helical" evidence="9">
    <location>
        <begin position="1166"/>
        <end position="1193"/>
    </location>
</feature>
<evidence type="ECO:0000256" key="2">
    <source>
        <dbReference type="ARBA" id="ARBA00022448"/>
    </source>
</evidence>
<dbReference type="GO" id="GO:0016020">
    <property type="term" value="C:membrane"/>
    <property type="evidence" value="ECO:0007669"/>
    <property type="project" value="UniProtKB-SubCell"/>
</dbReference>
<keyword evidence="7 9" id="KW-0472">Membrane</keyword>
<keyword evidence="2" id="KW-0813">Transport</keyword>
<dbReference type="GO" id="GO:0016887">
    <property type="term" value="F:ATP hydrolysis activity"/>
    <property type="evidence" value="ECO:0007669"/>
    <property type="project" value="InterPro"/>
</dbReference>
<keyword evidence="10" id="KW-0732">Signal</keyword>
<feature type="transmembrane region" description="Helical" evidence="9">
    <location>
        <begin position="426"/>
        <end position="449"/>
    </location>
</feature>
<dbReference type="GO" id="GO:0005524">
    <property type="term" value="F:ATP binding"/>
    <property type="evidence" value="ECO:0007669"/>
    <property type="project" value="UniProtKB-KW"/>
</dbReference>
<dbReference type="PROSITE" id="PS50893">
    <property type="entry name" value="ABC_TRANSPORTER_2"/>
    <property type="match status" value="2"/>
</dbReference>
<evidence type="ECO:0000313" key="12">
    <source>
        <dbReference type="EMBL" id="KAH7265791.1"/>
    </source>
</evidence>
<sequence length="1343" mass="148534">MCVTWRLLFGLGPLSCQTPERLGNAGISMIVGQAPNGSRLATSDTPKDEPFHLAENGKKPLPAVSTRGVFSNRVEPVNVQVRHLGVELTTETVWSKLPRRLTSRSARQPPREILRNIAADFQPGSLTAIIGASGSGKTTLLDALSDRLASRARISQGTTTFNGHPRVHDVKHAYVTQQDVLLPTLTIRETLRYAADLRLQSSVAALERRELVENVINELGLQNCASTRIGNSQKRGCSGGERRRVSIGVQLLANPSLLFLDEPTTGLDAANAFQLVTTLRDMAHRGRTIIMTIHQPRSEIWSLLDNLLVLTIGGLVFSGPVSQALPWFETNGFHKPSFTNPADFIIDISSIDYRSPQLEEESTARINTLKSAWLVESQRRFPQLVGAGCPLLESPSQRNTSQHRSQLQQLRVLTKRSVKITYRDPLGMVAFIIEAVIMGLAVGYMFYDLGRDQVGIRSRQGCLYVAASLQGYLVLIFETYRMTLDMPIFDREASERCVSPVAFVFSRRLARLLTEDLPVPVIFSVLIYFMTGLDRQADKFFTFFAISLLNHYIAVVCATTCVVISRNFATASLIASLIYTLQSLASGMIVQIETIPIYVRWTRWITYMFYTFSAYVGNEFQGSVYECPFRDGQSDPRCTRYRGDFVIKSLSFPQHWTGIAIACMAAFVIFFLSFSIVGLKYLKPTSIANARAPEPQREASLSLEMTAEQPIANARRLPIQLEQFSLTLRTKSLKRFKAGPTEKIILKPINAEFQPSVLNVIIGPSGSGKSSLLNAIGRRLHNSASITYHQSGIIKVDGVEVSDLTFKSICSYLRQDDELLLPAMTIRETLRYAALLRLPRSMSVQGKHQRAEEVVLKLGLKGCADTLIGDESFRGISAGEKRRVSLGIQILTDPQVLLVDEPTSGLDAFTANSIVQLLQSLAEEGRTIIMAIHQPRSDLYGLFGNLLLLSHEGSPAYCGPAKDMLDYLRECGHDCPSQTNPADFALDIVTDLVQHGSTEDRAGSGERVQRLIELWKQRSVLTQRELVESDGGHSRVQGTSQDCTDSTSENRQSLESGAELSSFGRNRTPLHTSLPLLVRRAITNTCRQPQLVLARIMQSSGVAIIFTLFFAHLGHDYLSIQTRLGLFQQLGGFYIIGMLTNVAIYPSERDVAYRESSDGAYSLDSFLASYTIVELPFEVINALFFGILAVFAIGLPRTAATYFVASLACFSGLSCGESLGIMFNTLFSHTGFAINLMGVILALANSMAGILSLDMPSLFEYLNYLSPIRYQVRGVAYYSMRGLSFDCNFDNDTCPIATGEQALRLYKFDEHPLVGVVGMGACVVVYRLLAWALLVVVRRRATG</sequence>
<keyword evidence="6 9" id="KW-1133">Transmembrane helix</keyword>
<evidence type="ECO:0000259" key="11">
    <source>
        <dbReference type="PROSITE" id="PS50893"/>
    </source>
</evidence>
<dbReference type="Pfam" id="PF19055">
    <property type="entry name" value="ABC2_membrane_7"/>
    <property type="match status" value="2"/>
</dbReference>
<feature type="domain" description="ABC transporter" evidence="11">
    <location>
        <begin position="728"/>
        <end position="977"/>
    </location>
</feature>
<name>A0A9P9HYX8_FUSSL</name>
<feature type="transmembrane region" description="Helical" evidence="9">
    <location>
        <begin position="659"/>
        <end position="682"/>
    </location>
</feature>
<feature type="transmembrane region" description="Helical" evidence="9">
    <location>
        <begin position="1126"/>
        <end position="1145"/>
    </location>
</feature>
<dbReference type="OrthoDB" id="66620at2759"/>
<keyword evidence="5" id="KW-0067">ATP-binding</keyword>
<evidence type="ECO:0000256" key="5">
    <source>
        <dbReference type="ARBA" id="ARBA00022840"/>
    </source>
</evidence>
<feature type="compositionally biased region" description="Basic and acidic residues" evidence="8">
    <location>
        <begin position="45"/>
        <end position="57"/>
    </location>
</feature>
<dbReference type="InterPro" id="IPR003439">
    <property type="entry name" value="ABC_transporter-like_ATP-bd"/>
</dbReference>
<feature type="chain" id="PRO_5040261494" evidence="10">
    <location>
        <begin position="17"/>
        <end position="1343"/>
    </location>
</feature>
<feature type="region of interest" description="Disordered" evidence="8">
    <location>
        <begin position="37"/>
        <end position="57"/>
    </location>
</feature>
<feature type="transmembrane region" description="Helical" evidence="9">
    <location>
        <begin position="1232"/>
        <end position="1253"/>
    </location>
</feature>
<feature type="transmembrane region" description="Helical" evidence="9">
    <location>
        <begin position="517"/>
        <end position="533"/>
    </location>
</feature>
<comment type="caution">
    <text evidence="12">The sequence shown here is derived from an EMBL/GenBank/DDBJ whole genome shotgun (WGS) entry which is preliminary data.</text>
</comment>
<dbReference type="SMART" id="SM00382">
    <property type="entry name" value="AAA"/>
    <property type="match status" value="2"/>
</dbReference>
<feature type="transmembrane region" description="Helical" evidence="9">
    <location>
        <begin position="1199"/>
        <end position="1220"/>
    </location>
</feature>
<dbReference type="InterPro" id="IPR050352">
    <property type="entry name" value="ABCG_transporters"/>
</dbReference>
<dbReference type="EMBL" id="JAGTJS010000006">
    <property type="protein sequence ID" value="KAH7265791.1"/>
    <property type="molecule type" value="Genomic_DNA"/>
</dbReference>
<dbReference type="GO" id="GO:0140359">
    <property type="term" value="F:ABC-type transporter activity"/>
    <property type="evidence" value="ECO:0007669"/>
    <property type="project" value="InterPro"/>
</dbReference>
<dbReference type="Pfam" id="PF01061">
    <property type="entry name" value="ABC2_membrane"/>
    <property type="match status" value="2"/>
</dbReference>
<evidence type="ECO:0000256" key="4">
    <source>
        <dbReference type="ARBA" id="ARBA00022741"/>
    </source>
</evidence>
<feature type="region of interest" description="Disordered" evidence="8">
    <location>
        <begin position="1026"/>
        <end position="1066"/>
    </location>
</feature>
<evidence type="ECO:0000256" key="8">
    <source>
        <dbReference type="SAM" id="MobiDB-lite"/>
    </source>
</evidence>
<evidence type="ECO:0000256" key="10">
    <source>
        <dbReference type="SAM" id="SignalP"/>
    </source>
</evidence>
<evidence type="ECO:0000256" key="9">
    <source>
        <dbReference type="SAM" id="Phobius"/>
    </source>
</evidence>
<feature type="signal peptide" evidence="10">
    <location>
        <begin position="1"/>
        <end position="16"/>
    </location>
</feature>
<feature type="transmembrane region" description="Helical" evidence="9">
    <location>
        <begin position="1313"/>
        <end position="1337"/>
    </location>
</feature>
<dbReference type="Proteomes" id="UP000736672">
    <property type="component" value="Unassembled WGS sequence"/>
</dbReference>
<dbReference type="SUPFAM" id="SSF52540">
    <property type="entry name" value="P-loop containing nucleoside triphosphate hydrolases"/>
    <property type="match status" value="2"/>
</dbReference>
<dbReference type="InterPro" id="IPR003593">
    <property type="entry name" value="AAA+_ATPase"/>
</dbReference>
<dbReference type="InterPro" id="IPR013525">
    <property type="entry name" value="ABC2_TM"/>
</dbReference>
<feature type="transmembrane region" description="Helical" evidence="9">
    <location>
        <begin position="571"/>
        <end position="590"/>
    </location>
</feature>
<accession>A0A9P9HYX8</accession>
<dbReference type="InterPro" id="IPR043926">
    <property type="entry name" value="ABCG_dom"/>
</dbReference>
<keyword evidence="3 9" id="KW-0812">Transmembrane</keyword>